<accession>A0A1M6YV25</accession>
<dbReference type="PIRSF" id="PIRSF001604">
    <property type="entry name" value="LigA"/>
    <property type="match status" value="1"/>
</dbReference>
<feature type="binding site" evidence="12">
    <location>
        <position position="406"/>
    </location>
    <ligand>
        <name>Zn(2+)</name>
        <dbReference type="ChEBI" id="CHEBI:29105"/>
    </ligand>
</feature>
<evidence type="ECO:0000256" key="9">
    <source>
        <dbReference type="ARBA" id="ARBA00023204"/>
    </source>
</evidence>
<keyword evidence="2 12" id="KW-0436">Ligase</keyword>
<dbReference type="GO" id="GO:0046872">
    <property type="term" value="F:metal ion binding"/>
    <property type="evidence" value="ECO:0007669"/>
    <property type="project" value="UniProtKB-KW"/>
</dbReference>
<dbReference type="GO" id="GO:0003677">
    <property type="term" value="F:DNA binding"/>
    <property type="evidence" value="ECO:0007669"/>
    <property type="project" value="InterPro"/>
</dbReference>
<dbReference type="InterPro" id="IPR012340">
    <property type="entry name" value="NA-bd_OB-fold"/>
</dbReference>
<dbReference type="GO" id="GO:0003911">
    <property type="term" value="F:DNA ligase (NAD+) activity"/>
    <property type="evidence" value="ECO:0007669"/>
    <property type="project" value="UniProtKB-UniRule"/>
</dbReference>
<evidence type="ECO:0000256" key="12">
    <source>
        <dbReference type="HAMAP-Rule" id="MF_01588"/>
    </source>
</evidence>
<keyword evidence="9 12" id="KW-0234">DNA repair</keyword>
<keyword evidence="7 12" id="KW-0460">Magnesium</keyword>
<dbReference type="EMBL" id="FRAH01000080">
    <property type="protein sequence ID" value="SHL22098.1"/>
    <property type="molecule type" value="Genomic_DNA"/>
</dbReference>
<evidence type="ECO:0000256" key="4">
    <source>
        <dbReference type="ARBA" id="ARBA00022723"/>
    </source>
</evidence>
<dbReference type="InterPro" id="IPR036420">
    <property type="entry name" value="BRCT_dom_sf"/>
</dbReference>
<dbReference type="InterPro" id="IPR004150">
    <property type="entry name" value="NAD_DNA_ligase_OB"/>
</dbReference>
<feature type="binding site" evidence="12">
    <location>
        <position position="384"/>
    </location>
    <ligand>
        <name>Zn(2+)</name>
        <dbReference type="ChEBI" id="CHEBI:29105"/>
    </ligand>
</feature>
<proteinExistence type="inferred from homology"/>
<dbReference type="InterPro" id="IPR041663">
    <property type="entry name" value="DisA/LigA_HHH"/>
</dbReference>
<comment type="caution">
    <text evidence="12">Lacks conserved residue(s) required for the propagation of feature annotation.</text>
</comment>
<feature type="binding site" evidence="12">
    <location>
        <position position="401"/>
    </location>
    <ligand>
        <name>Zn(2+)</name>
        <dbReference type="ChEBI" id="CHEBI:29105"/>
    </ligand>
</feature>
<protein>
    <recommendedName>
        <fullName evidence="12">DNA ligase</fullName>
        <ecNumber evidence="12">6.5.1.2</ecNumber>
    </recommendedName>
    <alternativeName>
        <fullName evidence="12">Polydeoxyribonucleotide synthase [NAD(+)]</fullName>
    </alternativeName>
</protein>
<keyword evidence="5 12" id="KW-0227">DNA damage</keyword>
<dbReference type="OrthoDB" id="9759736at2"/>
<keyword evidence="4 12" id="KW-0479">Metal-binding</keyword>
<dbReference type="Gene3D" id="2.40.50.140">
    <property type="entry name" value="Nucleic acid-binding proteins"/>
    <property type="match status" value="1"/>
</dbReference>
<feature type="binding site" evidence="12">
    <location>
        <position position="155"/>
    </location>
    <ligand>
        <name>NAD(+)</name>
        <dbReference type="ChEBI" id="CHEBI:57540"/>
    </ligand>
</feature>
<dbReference type="NCBIfam" id="TIGR00575">
    <property type="entry name" value="dnlj"/>
    <property type="match status" value="1"/>
</dbReference>
<evidence type="ECO:0000313" key="14">
    <source>
        <dbReference type="EMBL" id="SHL22098.1"/>
    </source>
</evidence>
<dbReference type="FunFam" id="1.10.150.20:FF:000007">
    <property type="entry name" value="DNA ligase"/>
    <property type="match status" value="1"/>
</dbReference>
<keyword evidence="6 12" id="KW-0862">Zinc</keyword>
<feature type="binding site" evidence="12">
    <location>
        <begin position="76"/>
        <end position="77"/>
    </location>
    <ligand>
        <name>NAD(+)</name>
        <dbReference type="ChEBI" id="CHEBI:57540"/>
    </ligand>
</feature>
<dbReference type="GO" id="GO:0006260">
    <property type="term" value="P:DNA replication"/>
    <property type="evidence" value="ECO:0007669"/>
    <property type="project" value="UniProtKB-KW"/>
</dbReference>
<dbReference type="InterPro" id="IPR010994">
    <property type="entry name" value="RuvA_2-like"/>
</dbReference>
<keyword evidence="10 12" id="KW-0464">Manganese</keyword>
<dbReference type="InterPro" id="IPR013840">
    <property type="entry name" value="DNAligase_N"/>
</dbReference>
<organism evidence="14 15">
    <name type="scientific">Anaerotignum lactatifermentans DSM 14214</name>
    <dbReference type="NCBI Taxonomy" id="1121323"/>
    <lineage>
        <taxon>Bacteria</taxon>
        <taxon>Bacillati</taxon>
        <taxon>Bacillota</taxon>
        <taxon>Clostridia</taxon>
        <taxon>Lachnospirales</taxon>
        <taxon>Anaerotignaceae</taxon>
        <taxon>Anaerotignum</taxon>
    </lineage>
</organism>
<dbReference type="Gene3D" id="1.10.287.610">
    <property type="entry name" value="Helix hairpin bin"/>
    <property type="match status" value="1"/>
</dbReference>
<evidence type="ECO:0000313" key="15">
    <source>
        <dbReference type="Proteomes" id="UP000183975"/>
    </source>
</evidence>
<comment type="function">
    <text evidence="1 12">DNA ligase that catalyzes the formation of phosphodiester linkages between 5'-phosphoryl and 3'-hydroxyl groups in double-stranded DNA using NAD as a coenzyme and as the energy source for the reaction. It is essential for DNA replication and repair of damaged DNA.</text>
</comment>
<dbReference type="Pfam" id="PF03120">
    <property type="entry name" value="OB_DNA_ligase"/>
    <property type="match status" value="1"/>
</dbReference>
<keyword evidence="15" id="KW-1185">Reference proteome</keyword>
<evidence type="ECO:0000256" key="8">
    <source>
        <dbReference type="ARBA" id="ARBA00023027"/>
    </source>
</evidence>
<dbReference type="SUPFAM" id="SSF47781">
    <property type="entry name" value="RuvA domain 2-like"/>
    <property type="match status" value="1"/>
</dbReference>
<dbReference type="Pfam" id="PF01653">
    <property type="entry name" value="DNA_ligase_aden"/>
    <property type="match status" value="1"/>
</dbReference>
<dbReference type="Gene3D" id="3.40.50.10190">
    <property type="entry name" value="BRCT domain"/>
    <property type="match status" value="1"/>
</dbReference>
<dbReference type="CDD" id="cd17748">
    <property type="entry name" value="BRCT_DNA_ligase_like"/>
    <property type="match status" value="1"/>
</dbReference>
<dbReference type="InterPro" id="IPR001357">
    <property type="entry name" value="BRCT_dom"/>
</dbReference>
<gene>
    <name evidence="12" type="primary">ligA</name>
    <name evidence="14" type="ORF">SAMN02745138_03089</name>
</gene>
<comment type="similarity">
    <text evidence="12">Belongs to the NAD-dependent DNA ligase family. LigA subfamily.</text>
</comment>
<feature type="binding site" evidence="12">
    <location>
        <position position="381"/>
    </location>
    <ligand>
        <name>Zn(2+)</name>
        <dbReference type="ChEBI" id="CHEBI:29105"/>
    </ligand>
</feature>
<keyword evidence="3 12" id="KW-0235">DNA replication</keyword>
<dbReference type="Proteomes" id="UP000183975">
    <property type="component" value="Unassembled WGS sequence"/>
</dbReference>
<dbReference type="SMART" id="SM00292">
    <property type="entry name" value="BRCT"/>
    <property type="match status" value="1"/>
</dbReference>
<dbReference type="Gene3D" id="1.10.150.20">
    <property type="entry name" value="5' to 3' exonuclease, C-terminal subdomain"/>
    <property type="match status" value="2"/>
</dbReference>
<dbReference type="InterPro" id="IPR003583">
    <property type="entry name" value="Hlx-hairpin-Hlx_DNA-bd_motif"/>
</dbReference>
<evidence type="ECO:0000259" key="13">
    <source>
        <dbReference type="PROSITE" id="PS50172"/>
    </source>
</evidence>
<dbReference type="Gene3D" id="3.30.470.30">
    <property type="entry name" value="DNA ligase/mRNA capping enzyme"/>
    <property type="match status" value="1"/>
</dbReference>
<evidence type="ECO:0000256" key="11">
    <source>
        <dbReference type="ARBA" id="ARBA00034005"/>
    </source>
</evidence>
<dbReference type="InterPro" id="IPR013839">
    <property type="entry name" value="DNAligase_adenylation"/>
</dbReference>
<evidence type="ECO:0000256" key="6">
    <source>
        <dbReference type="ARBA" id="ARBA00022833"/>
    </source>
</evidence>
<feature type="binding site" evidence="12">
    <location>
        <position position="292"/>
    </location>
    <ligand>
        <name>NAD(+)</name>
        <dbReference type="ChEBI" id="CHEBI:57540"/>
    </ligand>
</feature>
<evidence type="ECO:0000256" key="3">
    <source>
        <dbReference type="ARBA" id="ARBA00022705"/>
    </source>
</evidence>
<dbReference type="SMART" id="SM00532">
    <property type="entry name" value="LIGANc"/>
    <property type="match status" value="1"/>
</dbReference>
<evidence type="ECO:0000256" key="5">
    <source>
        <dbReference type="ARBA" id="ARBA00022763"/>
    </source>
</evidence>
<dbReference type="NCBIfam" id="NF005932">
    <property type="entry name" value="PRK07956.1"/>
    <property type="match status" value="1"/>
</dbReference>
<feature type="domain" description="BRCT" evidence="13">
    <location>
        <begin position="567"/>
        <end position="651"/>
    </location>
</feature>
<dbReference type="GO" id="GO:0006281">
    <property type="term" value="P:DNA repair"/>
    <property type="evidence" value="ECO:0007669"/>
    <property type="project" value="UniProtKB-KW"/>
</dbReference>
<dbReference type="Pfam" id="PF00533">
    <property type="entry name" value="BRCT"/>
    <property type="match status" value="1"/>
</dbReference>
<comment type="cofactor">
    <cofactor evidence="12">
        <name>Mg(2+)</name>
        <dbReference type="ChEBI" id="CHEBI:18420"/>
    </cofactor>
    <cofactor evidence="12">
        <name>Mn(2+)</name>
        <dbReference type="ChEBI" id="CHEBI:29035"/>
    </cofactor>
</comment>
<dbReference type="AlphaFoldDB" id="A0A1M6YV25"/>
<dbReference type="SUPFAM" id="SSF50249">
    <property type="entry name" value="Nucleic acid-binding proteins"/>
    <property type="match status" value="1"/>
</dbReference>
<keyword evidence="8 12" id="KW-0520">NAD</keyword>
<dbReference type="HAMAP" id="MF_01588">
    <property type="entry name" value="DNA_ligase_A"/>
    <property type="match status" value="1"/>
</dbReference>
<dbReference type="SUPFAM" id="SSF52113">
    <property type="entry name" value="BRCT domain"/>
    <property type="match status" value="1"/>
</dbReference>
<dbReference type="SUPFAM" id="SSF56091">
    <property type="entry name" value="DNA ligase/mRNA capping enzyme, catalytic domain"/>
    <property type="match status" value="1"/>
</dbReference>
<evidence type="ECO:0000256" key="1">
    <source>
        <dbReference type="ARBA" id="ARBA00004067"/>
    </source>
</evidence>
<dbReference type="SMART" id="SM00278">
    <property type="entry name" value="HhH1"/>
    <property type="match status" value="3"/>
</dbReference>
<feature type="active site" description="N6-AMP-lysine intermediate" evidence="12">
    <location>
        <position position="100"/>
    </location>
</feature>
<sequence>MERMKELVALLNEAAEAYYQKDTEIMSNQQYDALYDELVQLEAETGMVLANSPTQNVGYTVLSNLQKIRHESPILSLDKTKDPLKLQSFLGDKKGILSWKLDGLTIVLKYSGGELVQAITRGNGEIGEDVTHNARVFANLPLKIAFDGELVLRGEGVISYSEFQRINEELGEGDAYKNPRNLCSGTVRQLNSEIAAKRNVQFFAFTLVSAEGKELSDSKTENMQWLTSLGFTVVESKVVTGDTILDAVEYFREHIEGNDIASDGLVLTFDSISYSQSLGRTAKFPKDSIAFKWADEMAETTLREIEWNTSRTGLMNPIAVFDPVELEGSTVSRASVHNVSILEELALGIGDTIKVYKANMIIPQIAENLTRSASAEIPAHCFVCGGETEVRSLRDGKALYCTNPSCQAQRVQTLSHFVSRDAMNMEGLSEETLKKFLEKGFINQYPDLFRLEEHKDAILEMDGFGEKSYTNLIASVEKAKDVYLANFIYALGINHVGLRNAKLLCKSFDNDLEKIKAAETEELAAIEGFGEIIAHSIHQYFHDEQHLALLADALPYLRFRVEEVQDTSQSPLNGLTFVVTGDLEQFANRKELAAYIEANGGKVTGSVTKKTNFLINNDVHSTSSKNKKAQELGIPILDENAFVERFGKKEE</sequence>
<name>A0A1M6YV25_9FIRM</name>
<evidence type="ECO:0000256" key="7">
    <source>
        <dbReference type="ARBA" id="ARBA00022842"/>
    </source>
</evidence>
<reference evidence="14 15" key="1">
    <citation type="submission" date="2016-11" db="EMBL/GenBank/DDBJ databases">
        <authorList>
            <person name="Jaros S."/>
            <person name="Januszkiewicz K."/>
            <person name="Wedrychowicz H."/>
        </authorList>
    </citation>
    <scope>NUCLEOTIDE SEQUENCE [LARGE SCALE GENOMIC DNA]</scope>
    <source>
        <strain evidence="14 15">DSM 14214</strain>
    </source>
</reference>
<evidence type="ECO:0000256" key="2">
    <source>
        <dbReference type="ARBA" id="ARBA00022598"/>
    </source>
</evidence>
<feature type="binding site" evidence="12">
    <location>
        <position position="121"/>
    </location>
    <ligand>
        <name>NAD(+)</name>
        <dbReference type="ChEBI" id="CHEBI:57540"/>
    </ligand>
</feature>
<dbReference type="PROSITE" id="PS50172">
    <property type="entry name" value="BRCT"/>
    <property type="match status" value="1"/>
</dbReference>
<dbReference type="InterPro" id="IPR001679">
    <property type="entry name" value="DNA_ligase"/>
</dbReference>
<dbReference type="Pfam" id="PF12826">
    <property type="entry name" value="HHH_2"/>
    <property type="match status" value="1"/>
</dbReference>
<dbReference type="EC" id="6.5.1.2" evidence="12"/>
<evidence type="ECO:0000256" key="10">
    <source>
        <dbReference type="ARBA" id="ARBA00023211"/>
    </source>
</evidence>
<comment type="catalytic activity">
    <reaction evidence="11 12">
        <text>NAD(+) + (deoxyribonucleotide)n-3'-hydroxyl + 5'-phospho-(deoxyribonucleotide)m = (deoxyribonucleotide)n+m + AMP + beta-nicotinamide D-nucleotide.</text>
        <dbReference type="EC" id="6.5.1.2"/>
    </reaction>
</comment>